<keyword evidence="6" id="KW-0067">ATP-binding</keyword>
<dbReference type="PROSITE" id="PS00108">
    <property type="entry name" value="PROTEIN_KINASE_ST"/>
    <property type="match status" value="1"/>
</dbReference>
<dbReference type="PROSITE" id="PS50105">
    <property type="entry name" value="SAM_DOMAIN"/>
    <property type="match status" value="1"/>
</dbReference>
<dbReference type="InterPro" id="IPR008271">
    <property type="entry name" value="Ser/Thr_kinase_AS"/>
</dbReference>
<feature type="compositionally biased region" description="Basic and acidic residues" evidence="10">
    <location>
        <begin position="807"/>
        <end position="822"/>
    </location>
</feature>
<feature type="domain" description="SAM" evidence="12">
    <location>
        <begin position="337"/>
        <end position="406"/>
    </location>
</feature>
<dbReference type="PROSITE" id="PS50011">
    <property type="entry name" value="PROTEIN_KINASE_DOM"/>
    <property type="match status" value="1"/>
</dbReference>
<dbReference type="InterPro" id="IPR011009">
    <property type="entry name" value="Kinase-like_dom_sf"/>
</dbReference>
<reference evidence="13 14" key="1">
    <citation type="journal article" date="2017" name="Nat. Ecol. Evol.">
        <title>Scallop genome provides insights into evolution of bilaterian karyotype and development.</title>
        <authorList>
            <person name="Wang S."/>
            <person name="Zhang J."/>
            <person name="Jiao W."/>
            <person name="Li J."/>
            <person name="Xun X."/>
            <person name="Sun Y."/>
            <person name="Guo X."/>
            <person name="Huan P."/>
            <person name="Dong B."/>
            <person name="Zhang L."/>
            <person name="Hu X."/>
            <person name="Sun X."/>
            <person name="Wang J."/>
            <person name="Zhao C."/>
            <person name="Wang Y."/>
            <person name="Wang D."/>
            <person name="Huang X."/>
            <person name="Wang R."/>
            <person name="Lv J."/>
            <person name="Li Y."/>
            <person name="Zhang Z."/>
            <person name="Liu B."/>
            <person name="Lu W."/>
            <person name="Hui Y."/>
            <person name="Liang J."/>
            <person name="Zhou Z."/>
            <person name="Hou R."/>
            <person name="Li X."/>
            <person name="Liu Y."/>
            <person name="Li H."/>
            <person name="Ning X."/>
            <person name="Lin Y."/>
            <person name="Zhao L."/>
            <person name="Xing Q."/>
            <person name="Dou J."/>
            <person name="Li Y."/>
            <person name="Mao J."/>
            <person name="Guo H."/>
            <person name="Dou H."/>
            <person name="Li T."/>
            <person name="Mu C."/>
            <person name="Jiang W."/>
            <person name="Fu Q."/>
            <person name="Fu X."/>
            <person name="Miao Y."/>
            <person name="Liu J."/>
            <person name="Yu Q."/>
            <person name="Li R."/>
            <person name="Liao H."/>
            <person name="Li X."/>
            <person name="Kong Y."/>
            <person name="Jiang Z."/>
            <person name="Chourrout D."/>
            <person name="Li R."/>
            <person name="Bao Z."/>
        </authorList>
    </citation>
    <scope>NUCLEOTIDE SEQUENCE [LARGE SCALE GENOMIC DNA]</scope>
    <source>
        <strain evidence="13 14">PY_sf001</strain>
    </source>
</reference>
<feature type="compositionally biased region" description="Low complexity" evidence="10">
    <location>
        <begin position="659"/>
        <end position="669"/>
    </location>
</feature>
<evidence type="ECO:0000256" key="5">
    <source>
        <dbReference type="ARBA" id="ARBA00022777"/>
    </source>
</evidence>
<dbReference type="InterPro" id="IPR001245">
    <property type="entry name" value="Ser-Thr/Tyr_kinase_cat_dom"/>
</dbReference>
<keyword evidence="4" id="KW-0547">Nucleotide-binding</keyword>
<dbReference type="GO" id="GO:0004713">
    <property type="term" value="F:protein tyrosine kinase activity"/>
    <property type="evidence" value="ECO:0007669"/>
    <property type="project" value="UniProtKB-KW"/>
</dbReference>
<accession>A0A210Q0V1</accession>
<keyword evidence="9" id="KW-0175">Coiled coil</keyword>
<feature type="compositionally biased region" description="Low complexity" evidence="10">
    <location>
        <begin position="572"/>
        <end position="589"/>
    </location>
</feature>
<keyword evidence="8" id="KW-0829">Tyrosine-protein kinase</keyword>
<dbReference type="Proteomes" id="UP000242188">
    <property type="component" value="Unassembled WGS sequence"/>
</dbReference>
<proteinExistence type="predicted"/>
<feature type="compositionally biased region" description="Basic and acidic residues" evidence="10">
    <location>
        <begin position="936"/>
        <end position="950"/>
    </location>
</feature>
<organism evidence="13 14">
    <name type="scientific">Mizuhopecten yessoensis</name>
    <name type="common">Japanese scallop</name>
    <name type="synonym">Patinopecten yessoensis</name>
    <dbReference type="NCBI Taxonomy" id="6573"/>
    <lineage>
        <taxon>Eukaryota</taxon>
        <taxon>Metazoa</taxon>
        <taxon>Spiralia</taxon>
        <taxon>Lophotrochozoa</taxon>
        <taxon>Mollusca</taxon>
        <taxon>Bivalvia</taxon>
        <taxon>Autobranchia</taxon>
        <taxon>Pteriomorphia</taxon>
        <taxon>Pectinida</taxon>
        <taxon>Pectinoidea</taxon>
        <taxon>Pectinidae</taxon>
        <taxon>Mizuhopecten</taxon>
    </lineage>
</organism>
<keyword evidence="3" id="KW-0808">Transferase</keyword>
<evidence type="ECO:0000313" key="14">
    <source>
        <dbReference type="Proteomes" id="UP000242188"/>
    </source>
</evidence>
<evidence type="ECO:0000256" key="1">
    <source>
        <dbReference type="ARBA" id="ARBA00004308"/>
    </source>
</evidence>
<keyword evidence="7" id="KW-0472">Membrane</keyword>
<comment type="caution">
    <text evidence="13">The sequence shown here is derived from an EMBL/GenBank/DDBJ whole genome shotgun (WGS) entry which is preliminary data.</text>
</comment>
<evidence type="ECO:0000313" key="13">
    <source>
        <dbReference type="EMBL" id="OWF42352.1"/>
    </source>
</evidence>
<keyword evidence="2" id="KW-0723">Serine/threonine-protein kinase</keyword>
<evidence type="ECO:0000256" key="3">
    <source>
        <dbReference type="ARBA" id="ARBA00022679"/>
    </source>
</evidence>
<feature type="compositionally biased region" description="Basic and acidic residues" evidence="10">
    <location>
        <begin position="835"/>
        <end position="850"/>
    </location>
</feature>
<evidence type="ECO:0000256" key="9">
    <source>
        <dbReference type="SAM" id="Coils"/>
    </source>
</evidence>
<dbReference type="InterPro" id="IPR051681">
    <property type="entry name" value="Ser/Thr_Kinases-Pseudokinases"/>
</dbReference>
<dbReference type="GO" id="GO:0004674">
    <property type="term" value="F:protein serine/threonine kinase activity"/>
    <property type="evidence" value="ECO:0007669"/>
    <property type="project" value="UniProtKB-KW"/>
</dbReference>
<evidence type="ECO:0000256" key="2">
    <source>
        <dbReference type="ARBA" id="ARBA00022527"/>
    </source>
</evidence>
<dbReference type="Gene3D" id="3.30.200.20">
    <property type="entry name" value="Phosphorylase Kinase, domain 1"/>
    <property type="match status" value="1"/>
</dbReference>
<dbReference type="GO" id="GO:0012505">
    <property type="term" value="C:endomembrane system"/>
    <property type="evidence" value="ECO:0007669"/>
    <property type="project" value="UniProtKB-SubCell"/>
</dbReference>
<dbReference type="EMBL" id="NEDP02005295">
    <property type="protein sequence ID" value="OWF42352.1"/>
    <property type="molecule type" value="Genomic_DNA"/>
</dbReference>
<feature type="compositionally biased region" description="Low complexity" evidence="10">
    <location>
        <begin position="703"/>
        <end position="725"/>
    </location>
</feature>
<feature type="compositionally biased region" description="Basic residues" evidence="10">
    <location>
        <begin position="1038"/>
        <end position="1047"/>
    </location>
</feature>
<dbReference type="InterPro" id="IPR001660">
    <property type="entry name" value="SAM"/>
</dbReference>
<evidence type="ECO:0000259" key="12">
    <source>
        <dbReference type="PROSITE" id="PS50105"/>
    </source>
</evidence>
<dbReference type="PANTHER" id="PTHR44329">
    <property type="entry name" value="SERINE/THREONINE-PROTEIN KINASE TNNI3K-RELATED"/>
    <property type="match status" value="1"/>
</dbReference>
<dbReference type="AlphaFoldDB" id="A0A210Q0V1"/>
<comment type="subcellular location">
    <subcellularLocation>
        <location evidence="1">Endomembrane system</location>
    </subcellularLocation>
</comment>
<dbReference type="Pfam" id="PF07647">
    <property type="entry name" value="SAM_2"/>
    <property type="match status" value="1"/>
</dbReference>
<evidence type="ECO:0000256" key="8">
    <source>
        <dbReference type="ARBA" id="ARBA00023137"/>
    </source>
</evidence>
<feature type="coiled-coil region" evidence="9">
    <location>
        <begin position="278"/>
        <end position="323"/>
    </location>
</feature>
<dbReference type="SUPFAM" id="SSF47769">
    <property type="entry name" value="SAM/Pointed domain"/>
    <property type="match status" value="1"/>
</dbReference>
<sequence length="1094" mass="124068">MTMAGGFCEVDFDDLQFFEKCGGGTFGSVYRALWKSQDMIVAVKKLLALDKEATVLSVLSHRNVMQFYGAVVEEPNFCLITEYATNGSLYAYLQKPDNSMDFQHILRWAREIAQGMNYLHDEAPMKIIHRDLKSRNVVISHDWICKICDFGASRFMGSTTRMSLAGTFPWMAPEVIQSLPVSESCDTWSYGVVLWELLTHEVPFKGIEGFQVAWLVVERGERLTVPSSCPATFAKLMEECWNIEPKQRPSFRDILSRLHTMLNDETLPEETNSFLDHREVWRKEIEATIDRLKKAERNITIKEQELRQRENKLKEREKSLEQQFKVVKLDSYDVNTWREVDVYQWVRQLHNGHTNDLAMYADLFINNHITGRRLMMMTQADLKHMGITSVGHILELFTEIELLKAHNHRLLNFPPLSTIVPSKEGATSPVNRKLTVTFIFGHHLRKGASEKDHKWKMYMEMDEEDEEADDDVNPVTFIKNVSFSCSSNHGVFKIDHPPFIMEKWQTGVGPDVEVECLVQFEPTVKKPKSIKYHHKLDASATTSGQKVVTLTLLRTESPDESVDTLPQSPTRPSQSLSPSTHHSQSSPQLKGIWNKRQSLSTVSLPESVKSTNTGIWAGVVSGRKPSAPAIFSSVQAKPIPGTPLVLYPFHPSQTPPSSPSLSATSSPYSQGASPWSTPSPSQQVSRQQSPWLHTNQLSPVTVLNTSSQESSLSSHNLTSSDSSSSGGKGTKHKKSKIPPHTDTVHEPKVKFVISEPVRGESEVQDAHSNSYAEVCSKCMCHRQPSIDQSKQSPNTHKVGDKGCTNTSHERSEHSNRLHDNRGGNHINRGHRGRNRGNDRYDRFRDRERDYYGNQPQRDGYDIRRDENNRGKRQGWHEHQGQGQRSTHRGRDFQRDYLSSANYQRSVSDPKPRSGSFLSDGDQSDGGKASSYSAPYREPRGKGQYRGRREGNMSPGSPSSPATDRPRSGCADSESHPSNGAERSIEGSLESSYETRGGWTEVDHRHHSHRHSDHYHDSGHFRGRGYHGNDYQSDDEHNRHRGYSRGRGYHSDDNRRRHYSDGGGRGRGRKGRGSQDAEQYWSDRNTDRSNPQRKV</sequence>
<dbReference type="FunFam" id="3.30.200.20:FF:000220">
    <property type="entry name" value="mitogen-activated protein kinase kinase kinase 20 isoform X1"/>
    <property type="match status" value="1"/>
</dbReference>
<dbReference type="GO" id="GO:0030182">
    <property type="term" value="P:neuron differentiation"/>
    <property type="evidence" value="ECO:0007669"/>
    <property type="project" value="UniProtKB-ARBA"/>
</dbReference>
<feature type="region of interest" description="Disordered" evidence="10">
    <location>
        <begin position="647"/>
        <end position="690"/>
    </location>
</feature>
<feature type="region of interest" description="Disordered" evidence="10">
    <location>
        <begin position="784"/>
        <end position="1094"/>
    </location>
</feature>
<feature type="compositionally biased region" description="Low complexity" evidence="10">
    <location>
        <begin position="678"/>
        <end position="690"/>
    </location>
</feature>
<dbReference type="STRING" id="6573.A0A210Q0V1"/>
<keyword evidence="14" id="KW-1185">Reference proteome</keyword>
<name>A0A210Q0V1_MIZYE</name>
<dbReference type="InterPro" id="IPR000719">
    <property type="entry name" value="Prot_kinase_dom"/>
</dbReference>
<dbReference type="OrthoDB" id="339325at2759"/>
<dbReference type="GO" id="GO:0005524">
    <property type="term" value="F:ATP binding"/>
    <property type="evidence" value="ECO:0007669"/>
    <property type="project" value="UniProtKB-KW"/>
</dbReference>
<feature type="compositionally biased region" description="Polar residues" evidence="10">
    <location>
        <begin position="896"/>
        <end position="906"/>
    </location>
</feature>
<dbReference type="PRINTS" id="PR00109">
    <property type="entry name" value="TYRKINASE"/>
</dbReference>
<evidence type="ECO:0000256" key="7">
    <source>
        <dbReference type="ARBA" id="ARBA00023136"/>
    </source>
</evidence>
<dbReference type="SMART" id="SM00220">
    <property type="entry name" value="S_TKc"/>
    <property type="match status" value="1"/>
</dbReference>
<protein>
    <submittedName>
        <fullName evidence="13">Mitogen-activated protein kinase kinase kinase MLT</fullName>
    </submittedName>
</protein>
<feature type="domain" description="Protein kinase" evidence="11">
    <location>
        <begin position="15"/>
        <end position="262"/>
    </location>
</feature>
<evidence type="ECO:0000256" key="4">
    <source>
        <dbReference type="ARBA" id="ARBA00022741"/>
    </source>
</evidence>
<dbReference type="Gene3D" id="1.10.150.50">
    <property type="entry name" value="Transcription Factor, Ets-1"/>
    <property type="match status" value="1"/>
</dbReference>
<feature type="region of interest" description="Disordered" evidence="10">
    <location>
        <begin position="703"/>
        <end position="748"/>
    </location>
</feature>
<evidence type="ECO:0000259" key="11">
    <source>
        <dbReference type="PROSITE" id="PS50011"/>
    </source>
</evidence>
<feature type="compositionally biased region" description="Basic and acidic residues" evidence="10">
    <location>
        <begin position="858"/>
        <end position="879"/>
    </location>
</feature>
<dbReference type="PANTHER" id="PTHR44329:SF288">
    <property type="entry name" value="MITOGEN-ACTIVATED PROTEIN KINASE KINASE KINASE 20"/>
    <property type="match status" value="1"/>
</dbReference>
<dbReference type="GO" id="GO:0005737">
    <property type="term" value="C:cytoplasm"/>
    <property type="evidence" value="ECO:0007669"/>
    <property type="project" value="TreeGrafter"/>
</dbReference>
<dbReference type="GO" id="GO:0048468">
    <property type="term" value="P:cell development"/>
    <property type="evidence" value="ECO:0007669"/>
    <property type="project" value="UniProtKB-ARBA"/>
</dbReference>
<dbReference type="GO" id="GO:0050793">
    <property type="term" value="P:regulation of developmental process"/>
    <property type="evidence" value="ECO:0007669"/>
    <property type="project" value="UniProtKB-ARBA"/>
</dbReference>
<evidence type="ECO:0000256" key="10">
    <source>
        <dbReference type="SAM" id="MobiDB-lite"/>
    </source>
</evidence>
<dbReference type="SUPFAM" id="SSF56112">
    <property type="entry name" value="Protein kinase-like (PK-like)"/>
    <property type="match status" value="1"/>
</dbReference>
<dbReference type="SMART" id="SM00454">
    <property type="entry name" value="SAM"/>
    <property type="match status" value="1"/>
</dbReference>
<dbReference type="FunFam" id="1.10.510.10:FF:001512">
    <property type="entry name" value="Receptor tyrosine-protein kinase erbB-2"/>
    <property type="match status" value="1"/>
</dbReference>
<gene>
    <name evidence="13" type="ORF">KP79_PYT19438</name>
</gene>
<dbReference type="Pfam" id="PF07714">
    <property type="entry name" value="PK_Tyr_Ser-Thr"/>
    <property type="match status" value="1"/>
</dbReference>
<feature type="compositionally biased region" description="Polar residues" evidence="10">
    <location>
        <begin position="785"/>
        <end position="795"/>
    </location>
</feature>
<feature type="region of interest" description="Disordered" evidence="10">
    <location>
        <begin position="553"/>
        <end position="591"/>
    </location>
</feature>
<keyword evidence="5 13" id="KW-0418">Kinase</keyword>
<dbReference type="InterPro" id="IPR013761">
    <property type="entry name" value="SAM/pointed_sf"/>
</dbReference>
<dbReference type="Gene3D" id="1.10.510.10">
    <property type="entry name" value="Transferase(Phosphotransferase) domain 1"/>
    <property type="match status" value="1"/>
</dbReference>
<evidence type="ECO:0000256" key="6">
    <source>
        <dbReference type="ARBA" id="ARBA00022840"/>
    </source>
</evidence>